<keyword evidence="3" id="KW-1185">Reference proteome</keyword>
<dbReference type="Gene3D" id="3.40.50.1820">
    <property type="entry name" value="alpha/beta hydrolase"/>
    <property type="match status" value="1"/>
</dbReference>
<proteinExistence type="predicted"/>
<dbReference type="SUPFAM" id="SSF53474">
    <property type="entry name" value="alpha/beta-Hydrolases"/>
    <property type="match status" value="1"/>
</dbReference>
<dbReference type="InterPro" id="IPR029058">
    <property type="entry name" value="AB_hydrolase_fold"/>
</dbReference>
<evidence type="ECO:0000313" key="2">
    <source>
        <dbReference type="EMBL" id="AVH60464.1"/>
    </source>
</evidence>
<name>A0ABM6T0F2_9ACTN</name>
<dbReference type="Proteomes" id="UP000238413">
    <property type="component" value="Chromosome"/>
</dbReference>
<dbReference type="EMBL" id="CP026652">
    <property type="protein sequence ID" value="AVH60464.1"/>
    <property type="molecule type" value="Genomic_DNA"/>
</dbReference>
<dbReference type="InterPro" id="IPR000073">
    <property type="entry name" value="AB_hydrolase_1"/>
</dbReference>
<evidence type="ECO:0000313" key="3">
    <source>
        <dbReference type="Proteomes" id="UP000238413"/>
    </source>
</evidence>
<feature type="domain" description="AB hydrolase-1" evidence="1">
    <location>
        <begin position="164"/>
        <end position="261"/>
    </location>
</feature>
<dbReference type="GO" id="GO:0016787">
    <property type="term" value="F:hydrolase activity"/>
    <property type="evidence" value="ECO:0007669"/>
    <property type="project" value="UniProtKB-KW"/>
</dbReference>
<keyword evidence="2" id="KW-0378">Hydrolase</keyword>
<dbReference type="RefSeq" id="WP_099502250.1">
    <property type="nucleotide sequence ID" value="NZ_CP026652.1"/>
</dbReference>
<sequence length="317" mass="33879">MKPRLVFVHGIGGPRDPATELDAWLRALAAGTRAAGHSRRVLDLIQGWAADARFAYYGDLFGLAQGQGGGADEEDDDDLVGALLLEAVEERLAEPATGDEARLLRRAHAQLTPEGDPQGAGAVGRQVLTAANTLLSLPGLRTFGGWASAGLMVGHLRQVERYLHRGEPDDTGVTLDARIRRRVAEALDPSGPTIVVAHSLGTVVSLEALHAHQGRVALLVTVGSPIGMSTAVRPRIRPQPLQVPHSVERWLNFWDRDDFIAVRPLLEKIVRPSELSVVPVTGRVDSDGVWVHPAAKYLAQSAVAGPVVEAIETATGR</sequence>
<accession>A0ABM6T0F2</accession>
<dbReference type="Pfam" id="PF12697">
    <property type="entry name" value="Abhydrolase_6"/>
    <property type="match status" value="1"/>
</dbReference>
<reference evidence="2 3" key="1">
    <citation type="submission" date="2018-02" db="EMBL/GenBank/DDBJ databases">
        <title>Complete genome sequence of Streptomyces dengpaensis, the producer of angucyclines.</title>
        <authorList>
            <person name="Yumei L."/>
        </authorList>
    </citation>
    <scope>NUCLEOTIDE SEQUENCE [LARGE SCALE GENOMIC DNA]</scope>
    <source>
        <strain evidence="2 3">XZHG99</strain>
    </source>
</reference>
<protein>
    <submittedName>
        <fullName evidence="2">Alpha/beta hydrolase</fullName>
    </submittedName>
</protein>
<evidence type="ECO:0000259" key="1">
    <source>
        <dbReference type="Pfam" id="PF12697"/>
    </source>
</evidence>
<organism evidence="2 3">
    <name type="scientific">Streptomyces dengpaensis</name>
    <dbReference type="NCBI Taxonomy" id="2049881"/>
    <lineage>
        <taxon>Bacteria</taxon>
        <taxon>Bacillati</taxon>
        <taxon>Actinomycetota</taxon>
        <taxon>Actinomycetes</taxon>
        <taxon>Kitasatosporales</taxon>
        <taxon>Streptomycetaceae</taxon>
        <taxon>Streptomyces</taxon>
    </lineage>
</organism>
<gene>
    <name evidence="2" type="ORF">C4B68_37025</name>
</gene>